<dbReference type="Pfam" id="PF00582">
    <property type="entry name" value="Usp"/>
    <property type="match status" value="2"/>
</dbReference>
<feature type="domain" description="UspA" evidence="2">
    <location>
        <begin position="1"/>
        <end position="131"/>
    </location>
</feature>
<dbReference type="Proteomes" id="UP001597097">
    <property type="component" value="Unassembled WGS sequence"/>
</dbReference>
<proteinExistence type="inferred from homology"/>
<sequence>MNGRIVVGVDGSASATAAAEWAAVDARHRGLDLLVVHICEQWPHGLGDFSTEYCAGALEAAADRARELAGEAEVTTELRAGNVIDELIAESASADSLVLGSRGLGGFEGMVLGSVSTAVAGHARGPVVIVRGGRREEHGRIVVGYDGSEHSEAAMEYAIEQARACHARLHVLYAWQLPVSAPYAAAYNSLLETAFQHEVRVAAERVVPWREKNPDVEITDEQLCEHPAGALIKAATTADLVVVGSRGLGGFASAVLGSVSHAVLHHVTCPVAVVRPRQEGP</sequence>
<reference evidence="4" key="1">
    <citation type="journal article" date="2019" name="Int. J. Syst. Evol. Microbiol.">
        <title>The Global Catalogue of Microorganisms (GCM) 10K type strain sequencing project: providing services to taxonomists for standard genome sequencing and annotation.</title>
        <authorList>
            <consortium name="The Broad Institute Genomics Platform"/>
            <consortium name="The Broad Institute Genome Sequencing Center for Infectious Disease"/>
            <person name="Wu L."/>
            <person name="Ma J."/>
        </authorList>
    </citation>
    <scope>NUCLEOTIDE SEQUENCE [LARGE SCALE GENOMIC DNA]</scope>
    <source>
        <strain evidence="4">CGMCC 1.15399</strain>
    </source>
</reference>
<evidence type="ECO:0000259" key="2">
    <source>
        <dbReference type="Pfam" id="PF00582"/>
    </source>
</evidence>
<evidence type="ECO:0000313" key="4">
    <source>
        <dbReference type="Proteomes" id="UP001597097"/>
    </source>
</evidence>
<dbReference type="InterPro" id="IPR006016">
    <property type="entry name" value="UspA"/>
</dbReference>
<evidence type="ECO:0000256" key="1">
    <source>
        <dbReference type="ARBA" id="ARBA00008791"/>
    </source>
</evidence>
<name>A0ABW4GVA1_9ACTN</name>
<dbReference type="PANTHER" id="PTHR46268">
    <property type="entry name" value="STRESS RESPONSE PROTEIN NHAX"/>
    <property type="match status" value="1"/>
</dbReference>
<evidence type="ECO:0000313" key="3">
    <source>
        <dbReference type="EMBL" id="MFD1546091.1"/>
    </source>
</evidence>
<gene>
    <name evidence="3" type="ORF">ACFSJ0_54285</name>
</gene>
<dbReference type="RefSeq" id="WP_219538082.1">
    <property type="nucleotide sequence ID" value="NZ_JAHKRM010000043.1"/>
</dbReference>
<feature type="domain" description="UspA" evidence="2">
    <location>
        <begin position="140"/>
        <end position="275"/>
    </location>
</feature>
<protein>
    <submittedName>
        <fullName evidence="3">Universal stress protein</fullName>
    </submittedName>
</protein>
<dbReference type="PANTHER" id="PTHR46268:SF6">
    <property type="entry name" value="UNIVERSAL STRESS PROTEIN UP12"/>
    <property type="match status" value="1"/>
</dbReference>
<dbReference type="EMBL" id="JBHUCM010000057">
    <property type="protein sequence ID" value="MFD1546091.1"/>
    <property type="molecule type" value="Genomic_DNA"/>
</dbReference>
<organism evidence="3 4">
    <name type="scientific">Nonomuraea guangzhouensis</name>
    <dbReference type="NCBI Taxonomy" id="1291555"/>
    <lineage>
        <taxon>Bacteria</taxon>
        <taxon>Bacillati</taxon>
        <taxon>Actinomycetota</taxon>
        <taxon>Actinomycetes</taxon>
        <taxon>Streptosporangiales</taxon>
        <taxon>Streptosporangiaceae</taxon>
        <taxon>Nonomuraea</taxon>
    </lineage>
</organism>
<keyword evidence="4" id="KW-1185">Reference proteome</keyword>
<comment type="similarity">
    <text evidence="1">Belongs to the universal stress protein A family.</text>
</comment>
<accession>A0ABW4GVA1</accession>
<comment type="caution">
    <text evidence="3">The sequence shown here is derived from an EMBL/GenBank/DDBJ whole genome shotgun (WGS) entry which is preliminary data.</text>
</comment>